<dbReference type="PIRSF" id="PIRSF002889">
    <property type="entry name" value="Rod_FlgB"/>
    <property type="match status" value="1"/>
</dbReference>
<dbReference type="PANTHER" id="PTHR30435">
    <property type="entry name" value="FLAGELLAR PROTEIN"/>
    <property type="match status" value="1"/>
</dbReference>
<dbReference type="PROSITE" id="PS00588">
    <property type="entry name" value="FLAGELLA_BB_ROD"/>
    <property type="match status" value="1"/>
</dbReference>
<evidence type="ECO:0000256" key="5">
    <source>
        <dbReference type="ARBA" id="ARBA00024934"/>
    </source>
</evidence>
<dbReference type="Pfam" id="PF00460">
    <property type="entry name" value="Flg_bb_rod"/>
    <property type="match status" value="1"/>
</dbReference>
<comment type="subcellular location">
    <subcellularLocation>
        <location evidence="1 6">Bacterial flagellum basal body</location>
    </subcellularLocation>
</comment>
<protein>
    <recommendedName>
        <fullName evidence="3 6">Flagellar basal body rod protein FlgB</fullName>
    </recommendedName>
</protein>
<keyword evidence="9" id="KW-0969">Cilium</keyword>
<dbReference type="PANTHER" id="PTHR30435:SF12">
    <property type="entry name" value="FLAGELLAR BASAL BODY ROD PROTEIN FLGB"/>
    <property type="match status" value="1"/>
</dbReference>
<dbReference type="GO" id="GO:0071978">
    <property type="term" value="P:bacterial-type flagellum-dependent swarming motility"/>
    <property type="evidence" value="ECO:0007669"/>
    <property type="project" value="TreeGrafter"/>
</dbReference>
<evidence type="ECO:0000256" key="1">
    <source>
        <dbReference type="ARBA" id="ARBA00004117"/>
    </source>
</evidence>
<dbReference type="InterPro" id="IPR006300">
    <property type="entry name" value="FlgB"/>
</dbReference>
<feature type="region of interest" description="Disordered" evidence="7">
    <location>
        <begin position="1"/>
        <end position="24"/>
    </location>
</feature>
<comment type="similarity">
    <text evidence="2 6">Belongs to the flagella basal body rod proteins family.</text>
</comment>
<reference evidence="9 10" key="1">
    <citation type="journal article" date="2007" name="Int. J. Syst. Evol. Microbiol.">
        <title>Description of Pelomonas aquatica sp. nov. and Pelomonas puraquae sp. nov., isolated from industrial and haemodialysis water.</title>
        <authorList>
            <person name="Gomila M."/>
            <person name="Bowien B."/>
            <person name="Falsen E."/>
            <person name="Moore E.R."/>
            <person name="Lalucat J."/>
        </authorList>
    </citation>
    <scope>NUCLEOTIDE SEQUENCE [LARGE SCALE GENOMIC DNA]</scope>
    <source>
        <strain evidence="9 10">CCUG 52769</strain>
    </source>
</reference>
<dbReference type="InterPro" id="IPR001444">
    <property type="entry name" value="Flag_bb_rod_N"/>
</dbReference>
<keyword evidence="4 6" id="KW-0975">Bacterial flagellum</keyword>
<evidence type="ECO:0000256" key="3">
    <source>
        <dbReference type="ARBA" id="ARBA00014376"/>
    </source>
</evidence>
<comment type="function">
    <text evidence="5 6">Structural component of flagellum, the bacterial motility apparatus. Part of the rod structure of flagellar basal body.</text>
</comment>
<name>A0A254NAE9_9BURK</name>
<organism evidence="9 10">
    <name type="scientific">Roseateles puraquae</name>
    <dbReference type="NCBI Taxonomy" id="431059"/>
    <lineage>
        <taxon>Bacteria</taxon>
        <taxon>Pseudomonadati</taxon>
        <taxon>Pseudomonadota</taxon>
        <taxon>Betaproteobacteria</taxon>
        <taxon>Burkholderiales</taxon>
        <taxon>Sphaerotilaceae</taxon>
        <taxon>Roseateles</taxon>
    </lineage>
</organism>
<comment type="subunit">
    <text evidence="6">The basal body constitutes a major portion of the flagellar organelle and consists of a number of rings mounted on a central rod.</text>
</comment>
<keyword evidence="9" id="KW-0966">Cell projection</keyword>
<dbReference type="GO" id="GO:0030694">
    <property type="term" value="C:bacterial-type flagellum basal body, rod"/>
    <property type="evidence" value="ECO:0007669"/>
    <property type="project" value="InterPro"/>
</dbReference>
<keyword evidence="10" id="KW-1185">Reference proteome</keyword>
<gene>
    <name evidence="9" type="primary">flgB</name>
    <name evidence="9" type="ORF">CDO81_00280</name>
</gene>
<sequence>MSNALRPTPSTGTPSAAPDDDWKATALVFRGQRQALIASNIANADTPHYQARDISFSAALEEASRPKPAAPMATSSPGHIAPDLVAPRSTLQFAEHALPSQTNLDGNTVDMDRERASFLQNSILHQLAVASLDDELKEFKMAVSDPRR</sequence>
<proteinExistence type="inferred from homology"/>
<accession>A0A254NAE9</accession>
<feature type="region of interest" description="Disordered" evidence="7">
    <location>
        <begin position="62"/>
        <end position="83"/>
    </location>
</feature>
<dbReference type="EMBL" id="NISI01000001">
    <property type="protein sequence ID" value="OWR04965.1"/>
    <property type="molecule type" value="Genomic_DNA"/>
</dbReference>
<evidence type="ECO:0000313" key="10">
    <source>
        <dbReference type="Proteomes" id="UP000197446"/>
    </source>
</evidence>
<evidence type="ECO:0000256" key="2">
    <source>
        <dbReference type="ARBA" id="ARBA00009677"/>
    </source>
</evidence>
<dbReference type="NCBIfam" id="TIGR01396">
    <property type="entry name" value="FlgB"/>
    <property type="match status" value="1"/>
</dbReference>
<feature type="domain" description="Flagellar basal body rod protein N-terminal" evidence="8">
    <location>
        <begin position="32"/>
        <end position="50"/>
    </location>
</feature>
<dbReference type="OrthoDB" id="9788334at2"/>
<evidence type="ECO:0000259" key="8">
    <source>
        <dbReference type="Pfam" id="PF00460"/>
    </source>
</evidence>
<dbReference type="RefSeq" id="WP_088481179.1">
    <property type="nucleotide sequence ID" value="NZ_NISI01000001.1"/>
</dbReference>
<feature type="compositionally biased region" description="Low complexity" evidence="7">
    <location>
        <begin position="7"/>
        <end position="17"/>
    </location>
</feature>
<dbReference type="Proteomes" id="UP000197446">
    <property type="component" value="Unassembled WGS sequence"/>
</dbReference>
<dbReference type="InterPro" id="IPR019776">
    <property type="entry name" value="Flagellar_basal_body_rod_CS"/>
</dbReference>
<evidence type="ECO:0000313" key="9">
    <source>
        <dbReference type="EMBL" id="OWR04965.1"/>
    </source>
</evidence>
<evidence type="ECO:0000256" key="7">
    <source>
        <dbReference type="SAM" id="MobiDB-lite"/>
    </source>
</evidence>
<comment type="caution">
    <text evidence="9">The sequence shown here is derived from an EMBL/GenBank/DDBJ whole genome shotgun (WGS) entry which is preliminary data.</text>
</comment>
<keyword evidence="9" id="KW-0282">Flagellum</keyword>
<dbReference type="AlphaFoldDB" id="A0A254NAE9"/>
<evidence type="ECO:0000256" key="4">
    <source>
        <dbReference type="ARBA" id="ARBA00023143"/>
    </source>
</evidence>
<evidence type="ECO:0000256" key="6">
    <source>
        <dbReference type="PIRNR" id="PIRNR002889"/>
    </source>
</evidence>